<feature type="compositionally biased region" description="Basic and acidic residues" evidence="5">
    <location>
        <begin position="75"/>
        <end position="254"/>
    </location>
</feature>
<dbReference type="InterPro" id="IPR050343">
    <property type="entry name" value="RsuA_PseudoU_synthase"/>
</dbReference>
<evidence type="ECO:0000256" key="5">
    <source>
        <dbReference type="SAM" id="MobiDB-lite"/>
    </source>
</evidence>
<dbReference type="CDD" id="cd02870">
    <property type="entry name" value="PseudoU_synth_RsuA_like"/>
    <property type="match status" value="1"/>
</dbReference>
<dbReference type="Pfam" id="PF01479">
    <property type="entry name" value="S4"/>
    <property type="match status" value="1"/>
</dbReference>
<dbReference type="PANTHER" id="PTHR47683:SF2">
    <property type="entry name" value="RNA-BINDING S4 DOMAIN-CONTAINING PROTEIN"/>
    <property type="match status" value="1"/>
</dbReference>
<evidence type="ECO:0000256" key="2">
    <source>
        <dbReference type="ARBA" id="ARBA00023235"/>
    </source>
</evidence>
<accession>A0A327W956</accession>
<dbReference type="InterPro" id="IPR018496">
    <property type="entry name" value="PsdUridine_synth_RsuA/RluB_CS"/>
</dbReference>
<dbReference type="InterPro" id="IPR020103">
    <property type="entry name" value="PsdUridine_synth_cat_dom_sf"/>
</dbReference>
<feature type="compositionally biased region" description="Basic and acidic residues" evidence="5">
    <location>
        <begin position="293"/>
        <end position="306"/>
    </location>
</feature>
<evidence type="ECO:0000256" key="1">
    <source>
        <dbReference type="ARBA" id="ARBA00008348"/>
    </source>
</evidence>
<dbReference type="SUPFAM" id="SSF55174">
    <property type="entry name" value="Alpha-L RNA-binding motif"/>
    <property type="match status" value="1"/>
</dbReference>
<keyword evidence="2 4" id="KW-0413">Isomerase</keyword>
<dbReference type="InterPro" id="IPR020094">
    <property type="entry name" value="TruA/RsuA/RluB/E/F_N"/>
</dbReference>
<dbReference type="Gene3D" id="3.30.70.580">
    <property type="entry name" value="Pseudouridine synthase I, catalytic domain, N-terminal subdomain"/>
    <property type="match status" value="1"/>
</dbReference>
<evidence type="ECO:0000256" key="4">
    <source>
        <dbReference type="RuleBase" id="RU003887"/>
    </source>
</evidence>
<dbReference type="PROSITE" id="PS01149">
    <property type="entry name" value="PSI_RSU"/>
    <property type="match status" value="1"/>
</dbReference>
<name>A0A327W956_9BACT</name>
<dbReference type="InterPro" id="IPR006145">
    <property type="entry name" value="PsdUridine_synth_RsuA/RluA"/>
</dbReference>
<keyword evidence="3" id="KW-0694">RNA-binding</keyword>
<comment type="similarity">
    <text evidence="1 4">Belongs to the pseudouridine synthase RsuA family.</text>
</comment>
<dbReference type="InterPro" id="IPR000748">
    <property type="entry name" value="PsdUridine_synth_RsuA/RluB/E/F"/>
</dbReference>
<feature type="compositionally biased region" description="Basic and acidic residues" evidence="5">
    <location>
        <begin position="268"/>
        <end position="283"/>
    </location>
</feature>
<feature type="compositionally biased region" description="Basic and acidic residues" evidence="5">
    <location>
        <begin position="33"/>
        <end position="54"/>
    </location>
</feature>
<dbReference type="NCBIfam" id="TIGR00093">
    <property type="entry name" value="pseudouridine synthase"/>
    <property type="match status" value="1"/>
</dbReference>
<feature type="domain" description="RNA-binding S4" evidence="6">
    <location>
        <begin position="344"/>
        <end position="403"/>
    </location>
</feature>
<dbReference type="SUPFAM" id="SSF55120">
    <property type="entry name" value="Pseudouridine synthase"/>
    <property type="match status" value="1"/>
</dbReference>
<proteinExistence type="inferred from homology"/>
<dbReference type="AlphaFoldDB" id="A0A327W956"/>
<dbReference type="Proteomes" id="UP000249819">
    <property type="component" value="Unassembled WGS sequence"/>
</dbReference>
<dbReference type="Gene3D" id="3.30.70.1560">
    <property type="entry name" value="Alpha-L RNA-binding motif"/>
    <property type="match status" value="1"/>
</dbReference>
<keyword evidence="8" id="KW-1185">Reference proteome</keyword>
<reference evidence="7 8" key="1">
    <citation type="submission" date="2018-06" db="EMBL/GenBank/DDBJ databases">
        <title>Genomic Encyclopedia of Archaeal and Bacterial Type Strains, Phase II (KMG-II): from individual species to whole genera.</title>
        <authorList>
            <person name="Goeker M."/>
        </authorList>
    </citation>
    <scope>NUCLEOTIDE SEQUENCE [LARGE SCALE GENOMIC DNA]</scope>
    <source>
        <strain evidence="7 8">DSM 29821</strain>
    </source>
</reference>
<evidence type="ECO:0000313" key="7">
    <source>
        <dbReference type="EMBL" id="RAJ85923.1"/>
    </source>
</evidence>
<dbReference type="InterPro" id="IPR002942">
    <property type="entry name" value="S4_RNA-bd"/>
</dbReference>
<dbReference type="EMBL" id="QLMA01000002">
    <property type="protein sequence ID" value="RAJ85923.1"/>
    <property type="molecule type" value="Genomic_DNA"/>
</dbReference>
<sequence>MKKKIPASKGFSPFKENKSGKQDKPAAGNRNRPSFDGERPGRASAKDDNRDDKSPRKRSFGSSEESNAPLRKRTFGGDKAGDKPTFRKRSEDKADDKPAFRKRSFDGDKADEKPAFRKRSFDGDKADEKPAFRKRSFNSDKADEKPAFRKRSFDNDKSDEKPAFRKRSFNNDKADEKPAFRKRSFDSDKSDEKPAFRKRSFDNDKSDEKPAFRKRSFDNDKSDEKPAFRKRSFDNDKSDEKPAFRKRSFDSDKPTHRKKDNYSSENESSFHGDLNDKSGKGAKETPSGFNRKKFFDRVNDRFADKHERRRKPIKSKDSSEESSFRKEAKPAKESKATAFGPGEMPLNKFIAHCGLCSRRKAVDYIREGKVTVNGTVVMEPATKVTAKDNVALLEKKITLQKNLVYILLNKPKGYITTTDDPEGRKTVMELIEDAVEDERVYPVGRLDRNTSGLLLLTNDGELAQKLAHPKHNIKKIYQVELDKPLTKNDFERILAGVTLEDGVALVDALGYVDPKDKKQVGIEIHSGKNRIVRRIFEHLEYNVEKLDRVMYAGLTKKTLNRGQWRFLTEKEVILLKHFKK</sequence>
<feature type="compositionally biased region" description="Basic and acidic residues" evidence="5">
    <location>
        <begin position="314"/>
        <end position="335"/>
    </location>
</feature>
<comment type="caution">
    <text evidence="7">The sequence shown here is derived from an EMBL/GenBank/DDBJ whole genome shotgun (WGS) entry which is preliminary data.</text>
</comment>
<protein>
    <recommendedName>
        <fullName evidence="4">Pseudouridine synthase</fullName>
        <ecNumber evidence="4">5.4.99.-</ecNumber>
    </recommendedName>
</protein>
<dbReference type="InterPro" id="IPR042092">
    <property type="entry name" value="PsdUridine_s_RsuA/RluB/E/F_cat"/>
</dbReference>
<dbReference type="EC" id="5.4.99.-" evidence="4"/>
<dbReference type="GO" id="GO:0000455">
    <property type="term" value="P:enzyme-directed rRNA pseudouridine synthesis"/>
    <property type="evidence" value="ECO:0007669"/>
    <property type="project" value="UniProtKB-ARBA"/>
</dbReference>
<evidence type="ECO:0000256" key="3">
    <source>
        <dbReference type="PROSITE-ProRule" id="PRU00182"/>
    </source>
</evidence>
<evidence type="ECO:0000313" key="8">
    <source>
        <dbReference type="Proteomes" id="UP000249819"/>
    </source>
</evidence>
<dbReference type="CDD" id="cd00165">
    <property type="entry name" value="S4"/>
    <property type="match status" value="1"/>
</dbReference>
<evidence type="ECO:0000259" key="6">
    <source>
        <dbReference type="SMART" id="SM00363"/>
    </source>
</evidence>
<dbReference type="PANTHER" id="PTHR47683">
    <property type="entry name" value="PSEUDOURIDINE SYNTHASE FAMILY PROTEIN-RELATED"/>
    <property type="match status" value="1"/>
</dbReference>
<dbReference type="RefSeq" id="WP_245950832.1">
    <property type="nucleotide sequence ID" value="NZ_QLMA01000002.1"/>
</dbReference>
<dbReference type="Pfam" id="PF00849">
    <property type="entry name" value="PseudoU_synth_2"/>
    <property type="match status" value="1"/>
</dbReference>
<gene>
    <name evidence="7" type="ORF">CLV59_102630</name>
</gene>
<dbReference type="PROSITE" id="PS50889">
    <property type="entry name" value="S4"/>
    <property type="match status" value="1"/>
</dbReference>
<dbReference type="InterPro" id="IPR036986">
    <property type="entry name" value="S4_RNA-bd_sf"/>
</dbReference>
<dbReference type="Gene3D" id="3.10.290.10">
    <property type="entry name" value="RNA-binding S4 domain"/>
    <property type="match status" value="1"/>
</dbReference>
<dbReference type="GO" id="GO:0120159">
    <property type="term" value="F:rRNA pseudouridine synthase activity"/>
    <property type="evidence" value="ECO:0007669"/>
    <property type="project" value="UniProtKB-ARBA"/>
</dbReference>
<dbReference type="SMART" id="SM00363">
    <property type="entry name" value="S4"/>
    <property type="match status" value="1"/>
</dbReference>
<organism evidence="7 8">
    <name type="scientific">Chitinophaga dinghuensis</name>
    <dbReference type="NCBI Taxonomy" id="1539050"/>
    <lineage>
        <taxon>Bacteria</taxon>
        <taxon>Pseudomonadati</taxon>
        <taxon>Bacteroidota</taxon>
        <taxon>Chitinophagia</taxon>
        <taxon>Chitinophagales</taxon>
        <taxon>Chitinophagaceae</taxon>
        <taxon>Chitinophaga</taxon>
    </lineage>
</organism>
<feature type="compositionally biased region" description="Basic and acidic residues" evidence="5">
    <location>
        <begin position="15"/>
        <end position="24"/>
    </location>
</feature>
<dbReference type="GO" id="GO:0003723">
    <property type="term" value="F:RNA binding"/>
    <property type="evidence" value="ECO:0007669"/>
    <property type="project" value="UniProtKB-KW"/>
</dbReference>
<feature type="region of interest" description="Disordered" evidence="5">
    <location>
        <begin position="1"/>
        <end position="339"/>
    </location>
</feature>